<name>A0AAV6TLQ7_9ARAC</name>
<sequence>MSNDKGSVSVAGLTLGDILILSVYRSPKSMLSTLHHSLIKAVRNHTQIFTRVLIGGDFNCNLLIDEENEIIEIIEDMRLKAFAELLVFFSTIVQCCKSCTLENILHDKIIEHFLPLHSGQAAALTMPSKASSKAKIFLKP</sequence>
<dbReference type="AlphaFoldDB" id="A0AAV6TLQ7"/>
<evidence type="ECO:0000313" key="1">
    <source>
        <dbReference type="EMBL" id="KAG8172902.1"/>
    </source>
</evidence>
<keyword evidence="2" id="KW-1185">Reference proteome</keyword>
<evidence type="ECO:0000313" key="2">
    <source>
        <dbReference type="Proteomes" id="UP000827092"/>
    </source>
</evidence>
<organism evidence="1 2">
    <name type="scientific">Oedothorax gibbosus</name>
    <dbReference type="NCBI Taxonomy" id="931172"/>
    <lineage>
        <taxon>Eukaryota</taxon>
        <taxon>Metazoa</taxon>
        <taxon>Ecdysozoa</taxon>
        <taxon>Arthropoda</taxon>
        <taxon>Chelicerata</taxon>
        <taxon>Arachnida</taxon>
        <taxon>Araneae</taxon>
        <taxon>Araneomorphae</taxon>
        <taxon>Entelegynae</taxon>
        <taxon>Araneoidea</taxon>
        <taxon>Linyphiidae</taxon>
        <taxon>Erigoninae</taxon>
        <taxon>Oedothorax</taxon>
    </lineage>
</organism>
<dbReference type="EMBL" id="JAFNEN010002255">
    <property type="protein sequence ID" value="KAG8172902.1"/>
    <property type="molecule type" value="Genomic_DNA"/>
</dbReference>
<dbReference type="Proteomes" id="UP000827092">
    <property type="component" value="Unassembled WGS sequence"/>
</dbReference>
<proteinExistence type="predicted"/>
<accession>A0AAV6TLQ7</accession>
<comment type="caution">
    <text evidence="1">The sequence shown here is derived from an EMBL/GenBank/DDBJ whole genome shotgun (WGS) entry which is preliminary data.</text>
</comment>
<gene>
    <name evidence="1" type="ORF">JTE90_012890</name>
</gene>
<reference evidence="1 2" key="1">
    <citation type="journal article" date="2022" name="Nat. Ecol. Evol.">
        <title>A masculinizing supergene underlies an exaggerated male reproductive morph in a spider.</title>
        <authorList>
            <person name="Hendrickx F."/>
            <person name="De Corte Z."/>
            <person name="Sonet G."/>
            <person name="Van Belleghem S.M."/>
            <person name="Kostlbacher S."/>
            <person name="Vangestel C."/>
        </authorList>
    </citation>
    <scope>NUCLEOTIDE SEQUENCE [LARGE SCALE GENOMIC DNA]</scope>
    <source>
        <strain evidence="1">W744_W776</strain>
    </source>
</reference>
<evidence type="ECO:0008006" key="3">
    <source>
        <dbReference type="Google" id="ProtNLM"/>
    </source>
</evidence>
<protein>
    <recommendedName>
        <fullName evidence="3">Endonuclease/exonuclease/phosphatase domain-containing protein</fullName>
    </recommendedName>
</protein>